<dbReference type="EMBL" id="UAUF01000014">
    <property type="protein sequence ID" value="SPZ12203.1"/>
    <property type="molecule type" value="Genomic_DNA"/>
</dbReference>
<protein>
    <submittedName>
        <fullName evidence="4">General secretion pathway protein N</fullName>
    </submittedName>
</protein>
<feature type="compositionally biased region" description="Low complexity" evidence="1">
    <location>
        <begin position="165"/>
        <end position="178"/>
    </location>
</feature>
<dbReference type="AlphaFoldDB" id="A0A2X2CZI0"/>
<evidence type="ECO:0000313" key="5">
    <source>
        <dbReference type="Proteomes" id="UP000250443"/>
    </source>
</evidence>
<keyword evidence="2" id="KW-1133">Transmembrane helix</keyword>
<accession>A0A2X2CZI0</accession>
<evidence type="ECO:0000313" key="3">
    <source>
        <dbReference type="EMBL" id="MBF8641083.1"/>
    </source>
</evidence>
<evidence type="ECO:0000256" key="2">
    <source>
        <dbReference type="SAM" id="Phobius"/>
    </source>
</evidence>
<proteinExistence type="predicted"/>
<organism evidence="4 5">
    <name type="scientific">Pseudomonas luteola</name>
    <dbReference type="NCBI Taxonomy" id="47886"/>
    <lineage>
        <taxon>Bacteria</taxon>
        <taxon>Pseudomonadati</taxon>
        <taxon>Pseudomonadota</taxon>
        <taxon>Gammaproteobacteria</taxon>
        <taxon>Pseudomonadales</taxon>
        <taxon>Pseudomonadaceae</taxon>
        <taxon>Pseudomonas</taxon>
    </lineage>
</organism>
<gene>
    <name evidence="4" type="primary">gspN</name>
    <name evidence="3" type="ORF">IRZ65_10340</name>
    <name evidence="4" type="ORF">NCTC11842_04334</name>
</gene>
<keyword evidence="2" id="KW-0472">Membrane</keyword>
<feature type="region of interest" description="Disordered" evidence="1">
    <location>
        <begin position="159"/>
        <end position="190"/>
    </location>
</feature>
<reference evidence="3 6" key="2">
    <citation type="submission" date="2020-10" db="EMBL/GenBank/DDBJ databases">
        <title>Genome sequences of Pseudomonas isolates.</title>
        <authorList>
            <person name="Wessels L."/>
            <person name="Reich F."/>
            <person name="Hammerl J."/>
        </authorList>
    </citation>
    <scope>NUCLEOTIDE SEQUENCE [LARGE SCALE GENOMIC DNA]</scope>
    <source>
        <strain evidence="3 6">20-MO00624-0</strain>
    </source>
</reference>
<feature type="transmembrane region" description="Helical" evidence="2">
    <location>
        <begin position="12"/>
        <end position="31"/>
    </location>
</feature>
<evidence type="ECO:0000256" key="1">
    <source>
        <dbReference type="SAM" id="MobiDB-lite"/>
    </source>
</evidence>
<keyword evidence="2" id="KW-0812">Transmembrane</keyword>
<dbReference type="RefSeq" id="WP_010796080.1">
    <property type="nucleotide sequence ID" value="NZ_CP069262.1"/>
</dbReference>
<dbReference type="Proteomes" id="UP000626180">
    <property type="component" value="Unassembled WGS sequence"/>
</dbReference>
<reference evidence="4 5" key="1">
    <citation type="submission" date="2018-06" db="EMBL/GenBank/DDBJ databases">
        <authorList>
            <consortium name="Pathogen Informatics"/>
            <person name="Doyle S."/>
        </authorList>
    </citation>
    <scope>NUCLEOTIDE SEQUENCE [LARGE SCALE GENOMIC DNA]</scope>
    <source>
        <strain evidence="4 5">NCTC11842</strain>
    </source>
</reference>
<dbReference type="EMBL" id="JADMCD010000004">
    <property type="protein sequence ID" value="MBF8641083.1"/>
    <property type="molecule type" value="Genomic_DNA"/>
</dbReference>
<name>A0A2X2CZI0_PSELU</name>
<evidence type="ECO:0000313" key="6">
    <source>
        <dbReference type="Proteomes" id="UP000626180"/>
    </source>
</evidence>
<sequence>MNAADQHRLTPWLVLITGLSAALLVMFALGIGRNVQWLPPLEAQHSPATVRSPELPNAPPLDAYANTWQQPLFSPDRQSDQKMAAPGQPTYLTGYVLTGIILTDSLQLALLKDNSGKALSVTRGKALPNGWKLESVAANKAVFVSSDRQQSLPLVIEKAPLDDVSAPAAEAPSSTTETSPEEDDDSDSED</sequence>
<keyword evidence="6" id="KW-1185">Reference proteome</keyword>
<feature type="compositionally biased region" description="Acidic residues" evidence="1">
    <location>
        <begin position="179"/>
        <end position="190"/>
    </location>
</feature>
<dbReference type="Proteomes" id="UP000250443">
    <property type="component" value="Unassembled WGS sequence"/>
</dbReference>
<evidence type="ECO:0000313" key="4">
    <source>
        <dbReference type="EMBL" id="SPZ12203.1"/>
    </source>
</evidence>